<keyword evidence="2" id="KW-0012">Acyltransferase</keyword>
<dbReference type="Proteomes" id="UP001500467">
    <property type="component" value="Unassembled WGS sequence"/>
</dbReference>
<feature type="domain" description="N-acetyltransferase" evidence="3">
    <location>
        <begin position="6"/>
        <end position="164"/>
    </location>
</feature>
<evidence type="ECO:0000256" key="2">
    <source>
        <dbReference type="ARBA" id="ARBA00023315"/>
    </source>
</evidence>
<organism evidence="4 5">
    <name type="scientific">Prauserella alba</name>
    <dbReference type="NCBI Taxonomy" id="176898"/>
    <lineage>
        <taxon>Bacteria</taxon>
        <taxon>Bacillati</taxon>
        <taxon>Actinomycetota</taxon>
        <taxon>Actinomycetes</taxon>
        <taxon>Pseudonocardiales</taxon>
        <taxon>Pseudonocardiaceae</taxon>
        <taxon>Prauserella</taxon>
    </lineage>
</organism>
<protein>
    <recommendedName>
        <fullName evidence="3">N-acetyltransferase domain-containing protein</fullName>
    </recommendedName>
</protein>
<evidence type="ECO:0000259" key="3">
    <source>
        <dbReference type="PROSITE" id="PS51186"/>
    </source>
</evidence>
<gene>
    <name evidence="4" type="ORF">GCM10009675_11120</name>
</gene>
<dbReference type="EMBL" id="BAAALM010000005">
    <property type="protein sequence ID" value="GAA1197573.1"/>
    <property type="molecule type" value="Genomic_DNA"/>
</dbReference>
<evidence type="ECO:0000256" key="1">
    <source>
        <dbReference type="ARBA" id="ARBA00022679"/>
    </source>
</evidence>
<proteinExistence type="predicted"/>
<dbReference type="Pfam" id="PF13302">
    <property type="entry name" value="Acetyltransf_3"/>
    <property type="match status" value="1"/>
</dbReference>
<dbReference type="RefSeq" id="WP_253856188.1">
    <property type="nucleotide sequence ID" value="NZ_BAAALM010000005.1"/>
</dbReference>
<reference evidence="5" key="1">
    <citation type="journal article" date="2019" name="Int. J. Syst. Evol. Microbiol.">
        <title>The Global Catalogue of Microorganisms (GCM) 10K type strain sequencing project: providing services to taxonomists for standard genome sequencing and annotation.</title>
        <authorList>
            <consortium name="The Broad Institute Genomics Platform"/>
            <consortium name="The Broad Institute Genome Sequencing Center for Infectious Disease"/>
            <person name="Wu L."/>
            <person name="Ma J."/>
        </authorList>
    </citation>
    <scope>NUCLEOTIDE SEQUENCE [LARGE SCALE GENOMIC DNA]</scope>
    <source>
        <strain evidence="5">JCM 13022</strain>
    </source>
</reference>
<dbReference type="Gene3D" id="3.40.630.30">
    <property type="match status" value="1"/>
</dbReference>
<name>A0ABP4FRV7_9PSEU</name>
<keyword evidence="1" id="KW-0808">Transferase</keyword>
<dbReference type="InterPro" id="IPR050832">
    <property type="entry name" value="Bact_Acetyltransf"/>
</dbReference>
<dbReference type="PROSITE" id="PS51186">
    <property type="entry name" value="GNAT"/>
    <property type="match status" value="1"/>
</dbReference>
<dbReference type="SUPFAM" id="SSF55729">
    <property type="entry name" value="Acyl-CoA N-acyltransferases (Nat)"/>
    <property type="match status" value="1"/>
</dbReference>
<dbReference type="PANTHER" id="PTHR43877">
    <property type="entry name" value="AMINOALKYLPHOSPHONATE N-ACETYLTRANSFERASE-RELATED-RELATED"/>
    <property type="match status" value="1"/>
</dbReference>
<comment type="caution">
    <text evidence="4">The sequence shown here is derived from an EMBL/GenBank/DDBJ whole genome shotgun (WGS) entry which is preliminary data.</text>
</comment>
<dbReference type="InterPro" id="IPR016181">
    <property type="entry name" value="Acyl_CoA_acyltransferase"/>
</dbReference>
<accession>A0ABP4FRV7</accession>
<dbReference type="InterPro" id="IPR000182">
    <property type="entry name" value="GNAT_dom"/>
</dbReference>
<keyword evidence="5" id="KW-1185">Reference proteome</keyword>
<sequence length="164" mass="17671">MTVPRCELRPLDAANLSDLLAVAVAETDPLEVMPPVAGEPGWNEARRRAFRAFHLARSIEAEQPVETTYVVVVGERVVGAARLEPVGRDVEIGLWLGRSHRGRDLGRTVLAELLTAARATAARRVVASTTVANVAARRLLSDRGAVLSVHGDRVDAVLDLARGR</sequence>
<evidence type="ECO:0000313" key="5">
    <source>
        <dbReference type="Proteomes" id="UP001500467"/>
    </source>
</evidence>
<evidence type="ECO:0000313" key="4">
    <source>
        <dbReference type="EMBL" id="GAA1197573.1"/>
    </source>
</evidence>